<reference evidence="1" key="1">
    <citation type="submission" date="2007-06" db="EMBL/GenBank/DDBJ databases">
        <title>Full length cDNA sequences from Sitka Spruce (Picea sitchensis).</title>
        <authorList>
            <person name="Ralph S.G."/>
            <person name="Chun H.E."/>
            <person name="Liao N."/>
            <person name="Ali J."/>
            <person name="Reid K."/>
            <person name="Kolosova N."/>
            <person name="Cooper N."/>
            <person name="Cullis C."/>
            <person name="Jancsik S."/>
            <person name="Moore R."/>
            <person name="Mayo M."/>
            <person name="Wagner S."/>
            <person name="Holt R.A."/>
            <person name="Jones S.J.M."/>
            <person name="Marra M.A."/>
            <person name="Ritland C.E."/>
            <person name="Ritland K."/>
            <person name="Bohlmann J."/>
        </authorList>
    </citation>
    <scope>NUCLEOTIDE SEQUENCE</scope>
    <source>
        <tissue evidence="1">Green portion of the leader tissue</tissue>
    </source>
</reference>
<organism evidence="1">
    <name type="scientific">Picea sitchensis</name>
    <name type="common">Sitka spruce</name>
    <name type="synonym">Pinus sitchensis</name>
    <dbReference type="NCBI Taxonomy" id="3332"/>
    <lineage>
        <taxon>Eukaryota</taxon>
        <taxon>Viridiplantae</taxon>
        <taxon>Streptophyta</taxon>
        <taxon>Embryophyta</taxon>
        <taxon>Tracheophyta</taxon>
        <taxon>Spermatophyta</taxon>
        <taxon>Pinopsida</taxon>
        <taxon>Pinidae</taxon>
        <taxon>Conifers I</taxon>
        <taxon>Pinales</taxon>
        <taxon>Pinaceae</taxon>
        <taxon>Picea</taxon>
    </lineage>
</organism>
<accession>B8LLU6</accession>
<dbReference type="EMBL" id="EF676742">
    <property type="protein sequence ID" value="ABR16626.1"/>
    <property type="molecule type" value="mRNA"/>
</dbReference>
<sequence length="404" mass="46560">MQVASSRALYKALRRPFIYYSIQTIPFSSPPPKFLDDERWNLCRSFGTFVSRNNTQHVNCQYSAGSRMQRLYLSTETEIPNEDPIKQEPTEAVQELYLKIVDSVKAEAMPPKVWRDSLLKNCENKEDVELAFEVLEKLRKFKTSKLWQCSNWTQQITLAVVSACIRANSPHLGLRTLQRHNIYGLTPCVGAAHSLLLYAKEQKNLSFVKEVLQTMEKNFMKPEPTTADIIFSICNDTEHWLLMSNIAKKFIKAGVKLHPRAYDIWISSAAKLGNTQQVWKIQELRLLFGLQHTIPSAFSCAKAYLLKWQPQEAAELILELNQEDLSDSKKKWVYEELQCLVDEWPAEVIARRDKGCRKALATELKDCISMMFSYLLNKGINVSLDVEERYCSKSTRSMDEIILS</sequence>
<dbReference type="AlphaFoldDB" id="B8LLU6"/>
<dbReference type="InterPro" id="IPR011990">
    <property type="entry name" value="TPR-like_helical_dom_sf"/>
</dbReference>
<name>B8LLU6_PICSI</name>
<dbReference type="Gene3D" id="1.25.40.10">
    <property type="entry name" value="Tetratricopeptide repeat domain"/>
    <property type="match status" value="1"/>
</dbReference>
<proteinExistence type="evidence at transcript level"/>
<protein>
    <recommendedName>
        <fullName evidence="2">Pentacotripeptide-repeat region of PRORP domain-containing protein</fullName>
    </recommendedName>
</protein>
<evidence type="ECO:0000313" key="1">
    <source>
        <dbReference type="EMBL" id="ABR16626.1"/>
    </source>
</evidence>
<evidence type="ECO:0008006" key="2">
    <source>
        <dbReference type="Google" id="ProtNLM"/>
    </source>
</evidence>
<dbReference type="PANTHER" id="PTHR47604:SF1">
    <property type="entry name" value="ADENYLYL CYCLASE"/>
    <property type="match status" value="1"/>
</dbReference>
<dbReference type="PANTHER" id="PTHR47604">
    <property type="entry name" value="ADENYLYL CYCLASE"/>
    <property type="match status" value="1"/>
</dbReference>